<dbReference type="InterPro" id="IPR027417">
    <property type="entry name" value="P-loop_NTPase"/>
</dbReference>
<dbReference type="SUPFAM" id="SSF52540">
    <property type="entry name" value="P-loop containing nucleoside triphosphate hydrolases"/>
    <property type="match status" value="1"/>
</dbReference>
<keyword evidence="3 5" id="KW-0342">GTP-binding</keyword>
<dbReference type="EMBL" id="GIBP01004566">
    <property type="protein sequence ID" value="NDV33535.1"/>
    <property type="molecule type" value="Transcribed_RNA"/>
</dbReference>
<dbReference type="AlphaFoldDB" id="A0A6B2L9E8"/>
<keyword evidence="4" id="KW-0807">Transducer</keyword>
<feature type="binding site" evidence="5">
    <location>
        <begin position="158"/>
        <end position="164"/>
    </location>
    <ligand>
        <name>GTP</name>
        <dbReference type="ChEBI" id="CHEBI:37565"/>
    </ligand>
</feature>
<dbReference type="GO" id="GO:0031683">
    <property type="term" value="F:G-protein beta/gamma-subunit complex binding"/>
    <property type="evidence" value="ECO:0007669"/>
    <property type="project" value="InterPro"/>
</dbReference>
<dbReference type="GO" id="GO:0005737">
    <property type="term" value="C:cytoplasm"/>
    <property type="evidence" value="ECO:0007669"/>
    <property type="project" value="TreeGrafter"/>
</dbReference>
<evidence type="ECO:0000256" key="6">
    <source>
        <dbReference type="PIRSR" id="PIRSR601019-2"/>
    </source>
</evidence>
<dbReference type="PANTHER" id="PTHR10218">
    <property type="entry name" value="GTP-BINDING PROTEIN ALPHA SUBUNIT"/>
    <property type="match status" value="1"/>
</dbReference>
<dbReference type="InterPro" id="IPR011025">
    <property type="entry name" value="GproteinA_insert"/>
</dbReference>
<proteinExistence type="predicted"/>
<sequence>MGCIASTTAKELPLQTQQNTIRILCLGLGGCGKTTFVKQLKIINRVPWGEAELQAFTKAIKSNYIKGLQDAYEVLGDLGLEIKAENKPLFEELESLRPTTDLTPEVVDTLKKIYEDPSIQTIINHHIEQITVTHIAYFFHHIDRILSPTYLPTDEDILRARVRTSGAHSSTIFIDKSYFEFHDVGGQRPDRAKWEAVLKENVFAAVIYFVAADEYGVESEDKEGLKLEISRGLFAQLRESIPQDQPIVLFMNRMDLFEKRIADQKGFGTFQKIFPDFKGEQKKDKTSEYVKEWFLSDVKGTNVKHHYTCAMDRESLVIVWRIVKESFLNGTFKELGF</sequence>
<dbReference type="GO" id="GO:0005525">
    <property type="term" value="F:GTP binding"/>
    <property type="evidence" value="ECO:0007669"/>
    <property type="project" value="UniProtKB-KW"/>
</dbReference>
<dbReference type="Gene3D" id="3.40.50.300">
    <property type="entry name" value="P-loop containing nucleotide triphosphate hydrolases"/>
    <property type="match status" value="1"/>
</dbReference>
<keyword evidence="2 5" id="KW-0547">Nucleotide-binding</keyword>
<dbReference type="SUPFAM" id="SSF47895">
    <property type="entry name" value="Transducin (alpha subunit), insertion domain"/>
    <property type="match status" value="1"/>
</dbReference>
<evidence type="ECO:0000256" key="1">
    <source>
        <dbReference type="ARBA" id="ARBA00022723"/>
    </source>
</evidence>
<evidence type="ECO:0000256" key="4">
    <source>
        <dbReference type="ARBA" id="ARBA00023224"/>
    </source>
</evidence>
<feature type="binding site" evidence="5">
    <location>
        <begin position="252"/>
        <end position="255"/>
    </location>
    <ligand>
        <name>GTP</name>
        <dbReference type="ChEBI" id="CHEBI:37565"/>
    </ligand>
</feature>
<feature type="binding site" evidence="5">
    <location>
        <position position="310"/>
    </location>
    <ligand>
        <name>GTP</name>
        <dbReference type="ChEBI" id="CHEBI:37565"/>
    </ligand>
</feature>
<dbReference type="FunFam" id="3.40.50.300:FF:000692">
    <property type="entry name" value="Guanine nucleotide-binding protein subunit alpha"/>
    <property type="match status" value="1"/>
</dbReference>
<protein>
    <submittedName>
        <fullName evidence="7">Uncharacterized protein</fullName>
    </submittedName>
</protein>
<feature type="binding site" evidence="6">
    <location>
        <position position="34"/>
    </location>
    <ligand>
        <name>Mg(2+)</name>
        <dbReference type="ChEBI" id="CHEBI:18420"/>
    </ligand>
</feature>
<organism evidence="7">
    <name type="scientific">Arcella intermedia</name>
    <dbReference type="NCBI Taxonomy" id="1963864"/>
    <lineage>
        <taxon>Eukaryota</taxon>
        <taxon>Amoebozoa</taxon>
        <taxon>Tubulinea</taxon>
        <taxon>Elardia</taxon>
        <taxon>Arcellinida</taxon>
        <taxon>Sphaerothecina</taxon>
        <taxon>Arcellidae</taxon>
        <taxon>Arcella</taxon>
    </lineage>
</organism>
<feature type="binding site" evidence="5">
    <location>
        <begin position="183"/>
        <end position="187"/>
    </location>
    <ligand>
        <name>GTP</name>
        <dbReference type="ChEBI" id="CHEBI:37565"/>
    </ligand>
</feature>
<dbReference type="PROSITE" id="PS51882">
    <property type="entry name" value="G_ALPHA"/>
    <property type="match status" value="1"/>
</dbReference>
<name>A0A6B2L9E8_9EUKA</name>
<accession>A0A6B2L9E8</accession>
<evidence type="ECO:0000256" key="3">
    <source>
        <dbReference type="ARBA" id="ARBA00023134"/>
    </source>
</evidence>
<dbReference type="GO" id="GO:0003924">
    <property type="term" value="F:GTPase activity"/>
    <property type="evidence" value="ECO:0007669"/>
    <property type="project" value="InterPro"/>
</dbReference>
<dbReference type="PRINTS" id="PR00318">
    <property type="entry name" value="GPROTEINA"/>
</dbReference>
<dbReference type="GO" id="GO:0007188">
    <property type="term" value="P:adenylate cyclase-modulating G protein-coupled receptor signaling pathway"/>
    <property type="evidence" value="ECO:0007669"/>
    <property type="project" value="TreeGrafter"/>
</dbReference>
<dbReference type="GO" id="GO:0001664">
    <property type="term" value="F:G protein-coupled receptor binding"/>
    <property type="evidence" value="ECO:0007669"/>
    <property type="project" value="TreeGrafter"/>
</dbReference>
<evidence type="ECO:0000256" key="2">
    <source>
        <dbReference type="ARBA" id="ARBA00022741"/>
    </source>
</evidence>
<dbReference type="PANTHER" id="PTHR10218:SF302">
    <property type="entry name" value="GUANINE NUCLEOTIDE-BINDING PROTEIN ALPHA-5 SUBUNIT"/>
    <property type="match status" value="1"/>
</dbReference>
<evidence type="ECO:0000256" key="5">
    <source>
        <dbReference type="PIRSR" id="PIRSR601019-1"/>
    </source>
</evidence>
<reference evidence="7" key="1">
    <citation type="journal article" date="2020" name="J. Eukaryot. Microbiol.">
        <title>De novo Sequencing, Assembly and Annotation of the Transcriptome for the Free-Living Testate Amoeba Arcella intermedia.</title>
        <authorList>
            <person name="Ribeiro G.M."/>
            <person name="Porfirio-Sousa A.L."/>
            <person name="Maurer-Alcala X.X."/>
            <person name="Katz L.A."/>
            <person name="Lahr D.J.G."/>
        </authorList>
    </citation>
    <scope>NUCLEOTIDE SEQUENCE</scope>
</reference>
<evidence type="ECO:0000313" key="7">
    <source>
        <dbReference type="EMBL" id="NDV33535.1"/>
    </source>
</evidence>
<keyword evidence="6" id="KW-0460">Magnesium</keyword>
<dbReference type="GO" id="GO:0046872">
    <property type="term" value="F:metal ion binding"/>
    <property type="evidence" value="ECO:0007669"/>
    <property type="project" value="UniProtKB-KW"/>
</dbReference>
<keyword evidence="1 6" id="KW-0479">Metal-binding</keyword>
<feature type="binding site" evidence="6">
    <location>
        <position position="164"/>
    </location>
    <ligand>
        <name>Mg(2+)</name>
        <dbReference type="ChEBI" id="CHEBI:18420"/>
    </ligand>
</feature>
<dbReference type="SMART" id="SM00275">
    <property type="entry name" value="G_alpha"/>
    <property type="match status" value="1"/>
</dbReference>
<dbReference type="InterPro" id="IPR001019">
    <property type="entry name" value="Gprotein_alpha_su"/>
</dbReference>
<dbReference type="GO" id="GO:0005834">
    <property type="term" value="C:heterotrimeric G-protein complex"/>
    <property type="evidence" value="ECO:0007669"/>
    <property type="project" value="TreeGrafter"/>
</dbReference>
<dbReference type="Pfam" id="PF00503">
    <property type="entry name" value="G-alpha"/>
    <property type="match status" value="1"/>
</dbReference>
<dbReference type="Gene3D" id="1.10.400.10">
    <property type="entry name" value="GI Alpha 1, domain 2-like"/>
    <property type="match status" value="1"/>
</dbReference>